<reference evidence="2 3" key="1">
    <citation type="submission" date="2020-04" db="EMBL/GenBank/DDBJ databases">
        <title>Novosphingobium sp. TW-4 isolated from soil.</title>
        <authorList>
            <person name="Dahal R.H."/>
            <person name="Chaudhary D.K."/>
        </authorList>
    </citation>
    <scope>NUCLEOTIDE SEQUENCE [LARGE SCALE GENOMIC DNA]</scope>
    <source>
        <strain evidence="2 3">TW-4</strain>
    </source>
</reference>
<dbReference type="Pfam" id="PF01261">
    <property type="entry name" value="AP_endonuc_2"/>
    <property type="match status" value="1"/>
</dbReference>
<keyword evidence="3" id="KW-1185">Reference proteome</keyword>
<evidence type="ECO:0000313" key="3">
    <source>
        <dbReference type="Proteomes" id="UP000583556"/>
    </source>
</evidence>
<dbReference type="InterPro" id="IPR013022">
    <property type="entry name" value="Xyl_isomerase-like_TIM-brl"/>
</dbReference>
<sequence>MGSFKYGVSTYSYVNDYGSIMTLDDAFDHIADTGATGIEILGEGQVEGYPNPSSAWLDRWFGLLDRYKLEPTNMCSWVDMRLTLSRNLTIEEGAAELEQDLRLAHQLGFKFLRPKFGVMSHDLIPEANWEGYVERNLDLAHKLGIVICPEIHAPTPIRHQVVDGYIQFIERTGTKNFGLMIDTGIFQDRPLIHWGSHQITDEMRAHMDFLNGIRVNPEELLDIAQYVVFVQAKFHDIDEHLEDQNIPWKPVISALKRAGYSGYLSSEYEGLRAPWRAIDQVRRQQVLLRKLEREYDQGMFA</sequence>
<feature type="domain" description="Xylose isomerase-like TIM barrel" evidence="1">
    <location>
        <begin position="27"/>
        <end position="276"/>
    </location>
</feature>
<gene>
    <name evidence="2" type="ORF">HHL27_04160</name>
</gene>
<accession>A0A7Y0BMF2</accession>
<evidence type="ECO:0000313" key="2">
    <source>
        <dbReference type="EMBL" id="NML92863.1"/>
    </source>
</evidence>
<dbReference type="SUPFAM" id="SSF51658">
    <property type="entry name" value="Xylose isomerase-like"/>
    <property type="match status" value="1"/>
</dbReference>
<dbReference type="InterPro" id="IPR050312">
    <property type="entry name" value="IolE/XylAMocC-like"/>
</dbReference>
<dbReference type="EMBL" id="JABBGM010000002">
    <property type="protein sequence ID" value="NML92863.1"/>
    <property type="molecule type" value="Genomic_DNA"/>
</dbReference>
<dbReference type="Proteomes" id="UP000583556">
    <property type="component" value="Unassembled WGS sequence"/>
</dbReference>
<evidence type="ECO:0000259" key="1">
    <source>
        <dbReference type="Pfam" id="PF01261"/>
    </source>
</evidence>
<proteinExistence type="predicted"/>
<name>A0A7Y0BMF2_9SPHN</name>
<dbReference type="PANTHER" id="PTHR12110">
    <property type="entry name" value="HYDROXYPYRUVATE ISOMERASE"/>
    <property type="match status" value="1"/>
</dbReference>
<dbReference type="AlphaFoldDB" id="A0A7Y0BMF2"/>
<comment type="caution">
    <text evidence="2">The sequence shown here is derived from an EMBL/GenBank/DDBJ whole genome shotgun (WGS) entry which is preliminary data.</text>
</comment>
<dbReference type="RefSeq" id="WP_169492147.1">
    <property type="nucleotide sequence ID" value="NZ_JABBGM010000002.1"/>
</dbReference>
<dbReference type="Gene3D" id="3.20.20.150">
    <property type="entry name" value="Divalent-metal-dependent TIM barrel enzymes"/>
    <property type="match status" value="1"/>
</dbReference>
<organism evidence="2 3">
    <name type="scientific">Novosphingobium olei</name>
    <dbReference type="NCBI Taxonomy" id="2728851"/>
    <lineage>
        <taxon>Bacteria</taxon>
        <taxon>Pseudomonadati</taxon>
        <taxon>Pseudomonadota</taxon>
        <taxon>Alphaproteobacteria</taxon>
        <taxon>Sphingomonadales</taxon>
        <taxon>Sphingomonadaceae</taxon>
        <taxon>Novosphingobium</taxon>
    </lineage>
</organism>
<protein>
    <submittedName>
        <fullName evidence="2">TIM barrel protein</fullName>
    </submittedName>
</protein>
<dbReference type="InterPro" id="IPR036237">
    <property type="entry name" value="Xyl_isomerase-like_sf"/>
</dbReference>